<gene>
    <name evidence="9" type="ORF">CP520_01130</name>
</gene>
<keyword evidence="6" id="KW-1133">Transmembrane helix</keyword>
<keyword evidence="7" id="KW-0811">Translocation</keyword>
<keyword evidence="4" id="KW-0812">Transmembrane</keyword>
<dbReference type="Proteomes" id="UP000232227">
    <property type="component" value="Chromosome"/>
</dbReference>
<comment type="subcellular location">
    <subcellularLocation>
        <location evidence="1">Cell membrane</location>
        <topology evidence="1">Multi-pass membrane protein</topology>
    </subcellularLocation>
</comment>
<keyword evidence="3" id="KW-1003">Cell membrane</keyword>
<organism evidence="9 10">
    <name type="scientific">Mesoplasma lactucae ATCC 49193</name>
    <dbReference type="NCBI Taxonomy" id="81460"/>
    <lineage>
        <taxon>Bacteria</taxon>
        <taxon>Bacillati</taxon>
        <taxon>Mycoplasmatota</taxon>
        <taxon>Mollicutes</taxon>
        <taxon>Entomoplasmatales</taxon>
        <taxon>Entomoplasmataceae</taxon>
        <taxon>Mesoplasma</taxon>
    </lineage>
</organism>
<keyword evidence="2" id="KW-0813">Transport</keyword>
<name>A0A291IRH6_9MOLU</name>
<dbReference type="EMBL" id="CP023668">
    <property type="protein sequence ID" value="ATG97360.1"/>
    <property type="molecule type" value="Genomic_DNA"/>
</dbReference>
<evidence type="ECO:0000313" key="9">
    <source>
        <dbReference type="EMBL" id="ATG97360.1"/>
    </source>
</evidence>
<dbReference type="SUPFAM" id="SSF82866">
    <property type="entry name" value="Multidrug efflux transporter AcrB transmembrane domain"/>
    <property type="match status" value="2"/>
</dbReference>
<evidence type="ECO:0000256" key="4">
    <source>
        <dbReference type="ARBA" id="ARBA00022692"/>
    </source>
</evidence>
<dbReference type="InterPro" id="IPR048634">
    <property type="entry name" value="SecD_SecF_C"/>
</dbReference>
<evidence type="ECO:0000256" key="5">
    <source>
        <dbReference type="ARBA" id="ARBA00022927"/>
    </source>
</evidence>
<evidence type="ECO:0000256" key="8">
    <source>
        <dbReference type="ARBA" id="ARBA00023136"/>
    </source>
</evidence>
<dbReference type="KEGG" id="mlac:CP520_01130"/>
<evidence type="ECO:0000256" key="2">
    <source>
        <dbReference type="ARBA" id="ARBA00022448"/>
    </source>
</evidence>
<protein>
    <submittedName>
        <fullName evidence="9">Uncharacterized protein</fullName>
    </submittedName>
</protein>
<dbReference type="PANTHER" id="PTHR30081">
    <property type="entry name" value="PROTEIN-EXPORT MEMBRANE PROTEIN SEC"/>
    <property type="match status" value="1"/>
</dbReference>
<dbReference type="InterPro" id="IPR022813">
    <property type="entry name" value="SecD/SecF_arch_bac"/>
</dbReference>
<dbReference type="GO" id="GO:0015031">
    <property type="term" value="P:protein transport"/>
    <property type="evidence" value="ECO:0007669"/>
    <property type="project" value="UniProtKB-KW"/>
</dbReference>
<evidence type="ECO:0000256" key="6">
    <source>
        <dbReference type="ARBA" id="ARBA00022989"/>
    </source>
</evidence>
<dbReference type="GO" id="GO:0005886">
    <property type="term" value="C:plasma membrane"/>
    <property type="evidence" value="ECO:0007669"/>
    <property type="project" value="UniProtKB-SubCell"/>
</dbReference>
<keyword evidence="8" id="KW-0472">Membrane</keyword>
<dbReference type="PANTHER" id="PTHR30081:SF1">
    <property type="entry name" value="PROTEIN TRANSLOCASE SUBUNIT SECD"/>
    <property type="match status" value="1"/>
</dbReference>
<accession>A0A291IRH6</accession>
<dbReference type="Pfam" id="PF02355">
    <property type="entry name" value="SecD_SecF_C"/>
    <property type="match status" value="2"/>
</dbReference>
<proteinExistence type="predicted"/>
<dbReference type="OrthoDB" id="390234at2"/>
<dbReference type="Gene3D" id="1.20.1640.10">
    <property type="entry name" value="Multidrug efflux transporter AcrB transmembrane domain"/>
    <property type="match status" value="1"/>
</dbReference>
<reference evidence="9 10" key="1">
    <citation type="submission" date="2017-09" db="EMBL/GenBank/DDBJ databases">
        <title>SPAdes assembly of the Mesoplasma lactucae genome.</title>
        <authorList>
            <person name="Knight T.F."/>
            <person name="Rubinstein R."/>
            <person name="Citino T."/>
        </authorList>
    </citation>
    <scope>NUCLEOTIDE SEQUENCE [LARGE SCALE GENOMIC DNA]</scope>
    <source>
        <strain evidence="9 10">831-C4</strain>
    </source>
</reference>
<keyword evidence="10" id="KW-1185">Reference proteome</keyword>
<evidence type="ECO:0000256" key="1">
    <source>
        <dbReference type="ARBA" id="ARBA00004651"/>
    </source>
</evidence>
<keyword evidence="5" id="KW-0653">Protein transport</keyword>
<dbReference type="NCBIfam" id="NF037998">
    <property type="entry name" value="RND_1"/>
    <property type="match status" value="1"/>
</dbReference>
<sequence>MDKKTNGRKIIRLLSILLLTVALVLGIVLSSVKVGKDAKYGAEYNGTYQASVLVKSDNTKQQDKLNMKEMSKSLQEKLSPFNDEQININIQGKDRLQVRASKTAYNNNPLNFRQQIESNGGMFILKDVNGIYSDIYSEDAVKKAVETNNERATSDLIFDKSVSTASLGNGQGRSPFVNMSLKTSKGANDHYVLQDVISALTQDQKQPRLTFVTDYEQLINELRYFYTLDDTREDFTQAYYDQIIVPAQKQYELFKKSDKREDQIKALVLRNLFSGTITYTITGAGTVINQTISLLDKTNQFNGGSSSINIGGLTVSGTGNYNSFKAMLSIFTPASTSSSVAVTKLGYTPAITSNFIYDSGTPNGLNDKLKFELDYAGTTGLNSLEITKQEAFNITTSFFMTQIIFADSANNIDKNTGAYGLNKDLVKLYPSLQNNFLYRNYKSPYAIIDATSQKDNKVSVPGLVSSDVAFIAEKDLGSGSSDRLKSTGFYIPTDSQTTARKAVASIQQNTLGVSYIVESVVPMTPSVSHGAYIASIVFLSIIALALALFLLFFYRLMGLYTIVIAATSAALLLLIGSLGFHIAIGPQFICALFLTIAVIVDVSMILFDSFQDNFYKKHQGAMTSFKISNKETWSIAIDALIAAFIPSVVLFWVGNGEIKNFATLATIGVFLALILGLCLGRLIYWLLMKSKWVIDNPWLLPIDTEFRSFKTAKLEYDINQCQQYLAKMDKKTKYTSKELIKIKQMTDKLAKLQAEYAKKEVELDKKTVLQDEKTVKSLNKQKSRLEQWKQKVLKFFKKENKESWIGNKFDEQIEDIDYLTQLNSEQAVDETEQKDLDINDLSISQKTNVYNKTKWVSRVGMILVPIILLIGVLAAIIGGTIGPRYSSAYGKGQVFVVYNANNSTAALSNTYDKIIEPGAMINDDNKSDDAQKLRNKLAELRKEAADSKKPLTDAEKANIVSEFYKYVIDENLYTTINGSATGIKLKSSRLDFEVIPNYIFLNPSNDPTPSAAVQITSNSTDQHSRSQFKKLLRFIANGQWNINTDEDANVDDGLKAYDLAPYSSSQQLRDIGIVLGIMLAALIIYMVIRFKWTYYVALALGLVLAVGLVFALAVIFRIPFSVEMLSGIAFLITFTLITMMLVLGKGKNTLNAEKKDKLETYFDKEIKLNADIRQKKYDYKQKLANLKKEIKKLKKELHSYEKREKRGVSIDAEAKQNTQTQLEQLQEQYKTVKKVDGEEFKQFKIKTDKQINELSRKNLYFKDLYGKLIDFSVWRMITIGVLFLATALVMTVTMPSIFSLGLIILIGIIVGSIVSLFIVVPVWVFFEKKRIRSAFGYKNFVNSLKVSQEEQIVKGIND</sequence>
<evidence type="ECO:0000256" key="7">
    <source>
        <dbReference type="ARBA" id="ARBA00023010"/>
    </source>
</evidence>
<evidence type="ECO:0000256" key="3">
    <source>
        <dbReference type="ARBA" id="ARBA00022475"/>
    </source>
</evidence>
<dbReference type="RefSeq" id="WP_096862648.1">
    <property type="nucleotide sequence ID" value="NZ_CP023668.1"/>
</dbReference>
<evidence type="ECO:0000313" key="10">
    <source>
        <dbReference type="Proteomes" id="UP000232227"/>
    </source>
</evidence>